<proteinExistence type="predicted"/>
<accession>A0AC61SC25</accession>
<reference evidence="1" key="1">
    <citation type="submission" date="2018-09" db="EMBL/GenBank/DDBJ databases">
        <title>A genomic encyclopedia of anaerobic methanotrophic archaea.</title>
        <authorList>
            <person name="Skennerton C.T."/>
            <person name="Chadwick G.L."/>
            <person name="Laso-Perez R."/>
            <person name="Leu A.O."/>
            <person name="Speth D.R."/>
            <person name="Yu H."/>
            <person name="Morgan-Lang C."/>
            <person name="Hatzenpichler R."/>
            <person name="Goudeau D."/>
            <person name="Malmstrom R."/>
            <person name="Woyke T."/>
            <person name="Hallam S."/>
            <person name="Tyson G.W."/>
            <person name="Wegener G."/>
            <person name="Boetius A."/>
            <person name="Orphan V.J."/>
        </authorList>
    </citation>
    <scope>NUCLEOTIDE SEQUENCE</scope>
    <source>
        <strain evidence="1">CONS3730D10UFb2</strain>
    </source>
</reference>
<sequence>MKLHPNDKETIIDQMDDLVKKYSYTKIFAKIPSDFDDLFFNHGYKKEAKITWLYNDKTNASFMGKFFSNARANYKNSDKKIITEILTLAKNKRSNSEILGTPDGFTVQELYKSDAIELS</sequence>
<protein>
    <submittedName>
        <fullName evidence="1">Uncharacterized protein</fullName>
    </submittedName>
</protein>
<gene>
    <name evidence="1" type="ORF">C5S46_02255</name>
</gene>
<dbReference type="EMBL" id="QYBA01000072">
    <property type="protein sequence ID" value="TKY92128.1"/>
    <property type="molecule type" value="Genomic_DNA"/>
</dbReference>
<dbReference type="Proteomes" id="UP000315423">
    <property type="component" value="Unassembled WGS sequence"/>
</dbReference>
<evidence type="ECO:0000313" key="2">
    <source>
        <dbReference type="Proteomes" id="UP000315423"/>
    </source>
</evidence>
<organism evidence="1 2">
    <name type="scientific">Candidatus Methanomarinus sp</name>
    <dbReference type="NCBI Taxonomy" id="3386244"/>
    <lineage>
        <taxon>Archaea</taxon>
        <taxon>Methanobacteriati</taxon>
        <taxon>Methanobacteriota</taxon>
        <taxon>Stenosarchaea group</taxon>
        <taxon>Methanomicrobia</taxon>
        <taxon>Methanosarcinales</taxon>
        <taxon>ANME-2 cluster</taxon>
        <taxon>Candidatus Methanocomedenaceae</taxon>
        <taxon>Candidatus Methanomarinus</taxon>
    </lineage>
</organism>
<comment type="caution">
    <text evidence="1">The sequence shown here is derived from an EMBL/GenBank/DDBJ whole genome shotgun (WGS) entry which is preliminary data.</text>
</comment>
<evidence type="ECO:0000313" key="1">
    <source>
        <dbReference type="EMBL" id="TKY92128.1"/>
    </source>
</evidence>
<feature type="non-terminal residue" evidence="1">
    <location>
        <position position="119"/>
    </location>
</feature>
<name>A0AC61SC25_9EURY</name>